<evidence type="ECO:0000313" key="3">
    <source>
        <dbReference type="Proteomes" id="UP000299084"/>
    </source>
</evidence>
<sequence>MPLCQLQACLRQAAGSWGIISLLAPRMKDFMDIPRDEAGALLMLKAAGGWVCHSHDVSRHQQIQCRVMSDFLVHSPPSSHCVLTWWDGERGRQGVTQMVPQGSDIYKNQDGVPLSIRWSSPRQHTCCSTNSPHPCFFQSLATFLKAWKQPVSAEEVLKPAKRKCSPSSISPAQGNRPLLSASPSGPFLSPTAFGG</sequence>
<dbReference type="Proteomes" id="UP000299084">
    <property type="component" value="Unassembled WGS sequence"/>
</dbReference>
<protein>
    <submittedName>
        <fullName evidence="2">Uncharacterized protein</fullName>
    </submittedName>
</protein>
<reference evidence="2 3" key="1">
    <citation type="journal article" date="2019" name="Mol. Ecol. Resour.">
        <title>Improving Illumina assemblies with Hi-C and long reads: an example with the North African dromedary.</title>
        <authorList>
            <person name="Elbers J.P."/>
            <person name="Rogers M.F."/>
            <person name="Perelman P.L."/>
            <person name="Proskuryakova A.A."/>
            <person name="Serdyukova N.A."/>
            <person name="Johnson W.E."/>
            <person name="Horin P."/>
            <person name="Corander J."/>
            <person name="Murphy D."/>
            <person name="Burger P.A."/>
        </authorList>
    </citation>
    <scope>NUCLEOTIDE SEQUENCE [LARGE SCALE GENOMIC DNA]</scope>
    <source>
        <strain evidence="2">Drom800</strain>
        <tissue evidence="2">Blood</tissue>
    </source>
</reference>
<dbReference type="EMBL" id="JWIN03000011">
    <property type="protein sequence ID" value="KAB1271480.1"/>
    <property type="molecule type" value="Genomic_DNA"/>
</dbReference>
<evidence type="ECO:0000256" key="1">
    <source>
        <dbReference type="SAM" id="MobiDB-lite"/>
    </source>
</evidence>
<proteinExistence type="predicted"/>
<name>A0A5N4DK30_CAMDR</name>
<accession>A0A5N4DK30</accession>
<comment type="caution">
    <text evidence="2">The sequence shown here is derived from an EMBL/GenBank/DDBJ whole genome shotgun (WGS) entry which is preliminary data.</text>
</comment>
<gene>
    <name evidence="2" type="ORF">Cadr_000009550</name>
</gene>
<feature type="region of interest" description="Disordered" evidence="1">
    <location>
        <begin position="162"/>
        <end position="195"/>
    </location>
</feature>
<evidence type="ECO:0000313" key="2">
    <source>
        <dbReference type="EMBL" id="KAB1271480.1"/>
    </source>
</evidence>
<keyword evidence="3" id="KW-1185">Reference proteome</keyword>
<dbReference type="AlphaFoldDB" id="A0A5N4DK30"/>
<organism evidence="2 3">
    <name type="scientific">Camelus dromedarius</name>
    <name type="common">Dromedary</name>
    <name type="synonym">Arabian camel</name>
    <dbReference type="NCBI Taxonomy" id="9838"/>
    <lineage>
        <taxon>Eukaryota</taxon>
        <taxon>Metazoa</taxon>
        <taxon>Chordata</taxon>
        <taxon>Craniata</taxon>
        <taxon>Vertebrata</taxon>
        <taxon>Euteleostomi</taxon>
        <taxon>Mammalia</taxon>
        <taxon>Eutheria</taxon>
        <taxon>Laurasiatheria</taxon>
        <taxon>Artiodactyla</taxon>
        <taxon>Tylopoda</taxon>
        <taxon>Camelidae</taxon>
        <taxon>Camelus</taxon>
    </lineage>
</organism>